<feature type="region of interest" description="Disordered" evidence="3">
    <location>
        <begin position="139"/>
        <end position="212"/>
    </location>
</feature>
<feature type="domain" description="LysM" evidence="5">
    <location>
        <begin position="27"/>
        <end position="74"/>
    </location>
</feature>
<feature type="domain" description="LysM" evidence="5">
    <location>
        <begin position="83"/>
        <end position="129"/>
    </location>
</feature>
<feature type="signal peptide" evidence="4">
    <location>
        <begin position="1"/>
        <end position="22"/>
    </location>
</feature>
<dbReference type="HOGENOM" id="CLU_010591_6_0_1"/>
<sequence length="212" mass="21694">MFARSVVAALVALPYFAHFTLAQTCARSYTVQEGDDCNSISAAHNSSTYQLATVNSGTVNSDCSNLVPGESLCLGWVGSDCSNTYVVDLGDDCDTIASTFNINTTLLYENNPNIDSSCDNIYVGEVLCVANDVDVPVAGSASSAPVSTVPASTPVSSTPASTPASSIPTSTPSTASSAPAPTSTATDGSEDDGDDDDDDDGDDSDLPFCDEL</sequence>
<dbReference type="GeneID" id="24100588"/>
<dbReference type="SUPFAM" id="SSF54106">
    <property type="entry name" value="LysM domain"/>
    <property type="match status" value="2"/>
</dbReference>
<dbReference type="InterPro" id="IPR018392">
    <property type="entry name" value="LysM"/>
</dbReference>
<dbReference type="STRING" id="599839.J4I1M8"/>
<feature type="compositionally biased region" description="Acidic residues" evidence="3">
    <location>
        <begin position="188"/>
        <end position="212"/>
    </location>
</feature>
<dbReference type="AlphaFoldDB" id="J4I1M8"/>
<evidence type="ECO:0000256" key="3">
    <source>
        <dbReference type="SAM" id="MobiDB-lite"/>
    </source>
</evidence>
<evidence type="ECO:0000313" key="7">
    <source>
        <dbReference type="Proteomes" id="UP000006352"/>
    </source>
</evidence>
<dbReference type="InParanoid" id="J4I1M8"/>
<dbReference type="PROSITE" id="PS51782">
    <property type="entry name" value="LYSM"/>
    <property type="match status" value="2"/>
</dbReference>
<evidence type="ECO:0000313" key="6">
    <source>
        <dbReference type="EMBL" id="CCM05677.1"/>
    </source>
</evidence>
<dbReference type="OrthoDB" id="5985073at2759"/>
<proteinExistence type="predicted"/>
<evidence type="ECO:0000259" key="5">
    <source>
        <dbReference type="PROSITE" id="PS51782"/>
    </source>
</evidence>
<dbReference type="RefSeq" id="XP_012184960.1">
    <property type="nucleotide sequence ID" value="XM_012329570.1"/>
</dbReference>
<gene>
    <name evidence="6" type="ORF">FIBRA_07908</name>
</gene>
<dbReference type="PANTHER" id="PTHR34997">
    <property type="entry name" value="AM15"/>
    <property type="match status" value="1"/>
</dbReference>
<keyword evidence="2" id="KW-0843">Virulence</keyword>
<dbReference type="GO" id="GO:0008061">
    <property type="term" value="F:chitin binding"/>
    <property type="evidence" value="ECO:0007669"/>
    <property type="project" value="UniProtKB-KW"/>
</dbReference>
<feature type="compositionally biased region" description="Low complexity" evidence="3">
    <location>
        <begin position="139"/>
        <end position="187"/>
    </location>
</feature>
<dbReference type="Gene3D" id="3.10.350.10">
    <property type="entry name" value="LysM domain"/>
    <property type="match status" value="2"/>
</dbReference>
<evidence type="ECO:0000256" key="1">
    <source>
        <dbReference type="ARBA" id="ARBA00022669"/>
    </source>
</evidence>
<dbReference type="Proteomes" id="UP000006352">
    <property type="component" value="Unassembled WGS sequence"/>
</dbReference>
<organism evidence="6 7">
    <name type="scientific">Fibroporia radiculosa</name>
    <dbReference type="NCBI Taxonomy" id="599839"/>
    <lineage>
        <taxon>Eukaryota</taxon>
        <taxon>Fungi</taxon>
        <taxon>Dikarya</taxon>
        <taxon>Basidiomycota</taxon>
        <taxon>Agaricomycotina</taxon>
        <taxon>Agaricomycetes</taxon>
        <taxon>Polyporales</taxon>
        <taxon>Fibroporiaceae</taxon>
        <taxon>Fibroporia</taxon>
    </lineage>
</organism>
<evidence type="ECO:0000256" key="2">
    <source>
        <dbReference type="ARBA" id="ARBA00023026"/>
    </source>
</evidence>
<keyword evidence="1" id="KW-0147">Chitin-binding</keyword>
<feature type="chain" id="PRO_5003778745" description="LysM domain-containing protein" evidence="4">
    <location>
        <begin position="23"/>
        <end position="212"/>
    </location>
</feature>
<dbReference type="InterPro" id="IPR052210">
    <property type="entry name" value="LysM1-like"/>
</dbReference>
<dbReference type="Pfam" id="PF01476">
    <property type="entry name" value="LysM"/>
    <property type="match status" value="2"/>
</dbReference>
<protein>
    <recommendedName>
        <fullName evidence="5">LysM domain-containing protein</fullName>
    </recommendedName>
</protein>
<reference evidence="6 7" key="1">
    <citation type="journal article" date="2012" name="Appl. Environ. Microbiol.">
        <title>Short-read sequencing for genomic analysis of the brown rot fungus Fibroporia radiculosa.</title>
        <authorList>
            <person name="Tang J.D."/>
            <person name="Perkins A.D."/>
            <person name="Sonstegard T.S."/>
            <person name="Schroeder S.G."/>
            <person name="Burgess S.C."/>
            <person name="Diehl S.V."/>
        </authorList>
    </citation>
    <scope>NUCLEOTIDE SEQUENCE [LARGE SCALE GENOMIC DNA]</scope>
    <source>
        <strain evidence="6 7">TFFH 294</strain>
    </source>
</reference>
<dbReference type="PANTHER" id="PTHR34997:SF1">
    <property type="entry name" value="PEPTIDOGLYCAN-BINDING LYSIN DOMAIN"/>
    <property type="match status" value="1"/>
</dbReference>
<dbReference type="InterPro" id="IPR036779">
    <property type="entry name" value="LysM_dom_sf"/>
</dbReference>
<evidence type="ECO:0000256" key="4">
    <source>
        <dbReference type="SAM" id="SignalP"/>
    </source>
</evidence>
<name>J4I1M8_9APHY</name>
<dbReference type="EMBL" id="HE797201">
    <property type="protein sequence ID" value="CCM05677.1"/>
    <property type="molecule type" value="Genomic_DNA"/>
</dbReference>
<keyword evidence="4" id="KW-0732">Signal</keyword>
<keyword evidence="7" id="KW-1185">Reference proteome</keyword>
<dbReference type="SMART" id="SM00257">
    <property type="entry name" value="LysM"/>
    <property type="match status" value="2"/>
</dbReference>
<accession>J4I1M8</accession>
<dbReference type="CDD" id="cd00118">
    <property type="entry name" value="LysM"/>
    <property type="match status" value="2"/>
</dbReference>